<dbReference type="FunFam" id="3.40.605.10:FF:000006">
    <property type="entry name" value="1-pyrroline-5-carboxylate dehydrogenase"/>
    <property type="match status" value="1"/>
</dbReference>
<dbReference type="CDD" id="cd07123">
    <property type="entry name" value="ALDH_F4-17_P5CDH"/>
    <property type="match status" value="1"/>
</dbReference>
<evidence type="ECO:0000256" key="6">
    <source>
        <dbReference type="ARBA" id="ARBA00023062"/>
    </source>
</evidence>
<dbReference type="Proteomes" id="UP000247892">
    <property type="component" value="Unassembled WGS sequence"/>
</dbReference>
<evidence type="ECO:0000259" key="12">
    <source>
        <dbReference type="Pfam" id="PF00171"/>
    </source>
</evidence>
<dbReference type="EMBL" id="MASU01000001">
    <property type="protein sequence ID" value="PXY38200.1"/>
    <property type="molecule type" value="Genomic_DNA"/>
</dbReference>
<dbReference type="UniPathway" id="UPA00261">
    <property type="reaction ID" value="UER00374"/>
</dbReference>
<evidence type="ECO:0000256" key="9">
    <source>
        <dbReference type="PROSITE-ProRule" id="PRU10007"/>
    </source>
</evidence>
<evidence type="ECO:0000256" key="2">
    <source>
        <dbReference type="ARBA" id="ARBA00009986"/>
    </source>
</evidence>
<dbReference type="Pfam" id="PF00171">
    <property type="entry name" value="Aldedh"/>
    <property type="match status" value="1"/>
</dbReference>
<feature type="region of interest" description="Disordered" evidence="11">
    <location>
        <begin position="1"/>
        <end position="27"/>
    </location>
</feature>
<dbReference type="InterPro" id="IPR016162">
    <property type="entry name" value="Ald_DH_N"/>
</dbReference>
<name>A0A318MGD0_9PSEU</name>
<dbReference type="FunFam" id="3.40.309.10:FF:000005">
    <property type="entry name" value="1-pyrroline-5-carboxylate dehydrogenase 1"/>
    <property type="match status" value="1"/>
</dbReference>
<dbReference type="SUPFAM" id="SSF53720">
    <property type="entry name" value="ALDH-like"/>
    <property type="match status" value="1"/>
</dbReference>
<dbReference type="GO" id="GO:0010133">
    <property type="term" value="P:L-proline catabolic process to L-glutamate"/>
    <property type="evidence" value="ECO:0007669"/>
    <property type="project" value="UniProtKB-UniPathway"/>
</dbReference>
<dbReference type="PROSITE" id="PS00687">
    <property type="entry name" value="ALDEHYDE_DEHYDR_GLU"/>
    <property type="match status" value="1"/>
</dbReference>
<evidence type="ECO:0000313" key="13">
    <source>
        <dbReference type="EMBL" id="PXY38200.1"/>
    </source>
</evidence>
<keyword evidence="14" id="KW-1185">Reference proteome</keyword>
<dbReference type="PANTHER" id="PTHR42862">
    <property type="entry name" value="DELTA-1-PYRROLINE-5-CARBOXYLATE DEHYDROGENASE 1, ISOFORM A-RELATED"/>
    <property type="match status" value="1"/>
</dbReference>
<dbReference type="GO" id="GO:0004657">
    <property type="term" value="F:proline dehydrogenase activity"/>
    <property type="evidence" value="ECO:0007669"/>
    <property type="project" value="UniProtKB-ARBA"/>
</dbReference>
<accession>A0A318MGD0</accession>
<evidence type="ECO:0000256" key="7">
    <source>
        <dbReference type="ARBA" id="ARBA00032259"/>
    </source>
</evidence>
<comment type="caution">
    <text evidence="13">The sequence shown here is derived from an EMBL/GenBank/DDBJ whole genome shotgun (WGS) entry which is preliminary data.</text>
</comment>
<feature type="domain" description="Aldehyde dehydrogenase" evidence="12">
    <location>
        <begin position="54"/>
        <end position="524"/>
    </location>
</feature>
<evidence type="ECO:0000256" key="8">
    <source>
        <dbReference type="ARBA" id="ARBA00048142"/>
    </source>
</evidence>
<dbReference type="NCBIfam" id="TIGR01236">
    <property type="entry name" value="D1pyr5carbox1"/>
    <property type="match status" value="1"/>
</dbReference>
<dbReference type="Gene3D" id="3.40.605.10">
    <property type="entry name" value="Aldehyde Dehydrogenase, Chain A, domain 1"/>
    <property type="match status" value="1"/>
</dbReference>
<keyword evidence="6" id="KW-0642">Proline metabolism</keyword>
<gene>
    <name evidence="13" type="ORF">BA062_00070</name>
</gene>
<dbReference type="InterPro" id="IPR005931">
    <property type="entry name" value="P5CDH/ALDH4A1"/>
</dbReference>
<comment type="similarity">
    <text evidence="2 10">Belongs to the aldehyde dehydrogenase family.</text>
</comment>
<dbReference type="AlphaFoldDB" id="A0A318MGD0"/>
<dbReference type="InterPro" id="IPR016161">
    <property type="entry name" value="Ald_DH/histidinol_DH"/>
</dbReference>
<dbReference type="InterPro" id="IPR029510">
    <property type="entry name" value="Ald_DH_CS_GLU"/>
</dbReference>
<dbReference type="InterPro" id="IPR050485">
    <property type="entry name" value="Proline_metab_enzyme"/>
</dbReference>
<dbReference type="GO" id="GO:0009898">
    <property type="term" value="C:cytoplasmic side of plasma membrane"/>
    <property type="evidence" value="ECO:0007669"/>
    <property type="project" value="TreeGrafter"/>
</dbReference>
<dbReference type="Gene3D" id="3.40.309.10">
    <property type="entry name" value="Aldehyde Dehydrogenase, Chain A, domain 2"/>
    <property type="match status" value="1"/>
</dbReference>
<evidence type="ECO:0000256" key="3">
    <source>
        <dbReference type="ARBA" id="ARBA00012884"/>
    </source>
</evidence>
<evidence type="ECO:0000256" key="11">
    <source>
        <dbReference type="SAM" id="MobiDB-lite"/>
    </source>
</evidence>
<dbReference type="GO" id="GO:0003842">
    <property type="term" value="F:L-glutamate gamma-semialdehyde dehydrogenase activity"/>
    <property type="evidence" value="ECO:0007669"/>
    <property type="project" value="UniProtKB-EC"/>
</dbReference>
<dbReference type="PANTHER" id="PTHR42862:SF1">
    <property type="entry name" value="DELTA-1-PYRROLINE-5-CARBOXYLATE DEHYDROGENASE 2, ISOFORM A-RELATED"/>
    <property type="match status" value="1"/>
</dbReference>
<proteinExistence type="inferred from homology"/>
<organism evidence="13 14">
    <name type="scientific">Prauserella flavalba</name>
    <dbReference type="NCBI Taxonomy" id="1477506"/>
    <lineage>
        <taxon>Bacteria</taxon>
        <taxon>Bacillati</taxon>
        <taxon>Actinomycetota</taxon>
        <taxon>Actinomycetes</taxon>
        <taxon>Pseudonocardiales</taxon>
        <taxon>Pseudonocardiaceae</taxon>
        <taxon>Prauserella</taxon>
    </lineage>
</organism>
<evidence type="ECO:0000256" key="10">
    <source>
        <dbReference type="RuleBase" id="RU003345"/>
    </source>
</evidence>
<evidence type="ECO:0000256" key="1">
    <source>
        <dbReference type="ARBA" id="ARBA00004786"/>
    </source>
</evidence>
<evidence type="ECO:0000313" key="14">
    <source>
        <dbReference type="Proteomes" id="UP000247892"/>
    </source>
</evidence>
<dbReference type="EC" id="1.2.1.88" evidence="3"/>
<evidence type="ECO:0000256" key="4">
    <source>
        <dbReference type="ARBA" id="ARBA00023002"/>
    </source>
</evidence>
<comment type="catalytic activity">
    <reaction evidence="8">
        <text>L-glutamate 5-semialdehyde + NAD(+) + H2O = L-glutamate + NADH + 2 H(+)</text>
        <dbReference type="Rhea" id="RHEA:30235"/>
        <dbReference type="ChEBI" id="CHEBI:15377"/>
        <dbReference type="ChEBI" id="CHEBI:15378"/>
        <dbReference type="ChEBI" id="CHEBI:29985"/>
        <dbReference type="ChEBI" id="CHEBI:57540"/>
        <dbReference type="ChEBI" id="CHEBI:57945"/>
        <dbReference type="ChEBI" id="CHEBI:58066"/>
        <dbReference type="EC" id="1.2.1.88"/>
    </reaction>
</comment>
<dbReference type="InterPro" id="IPR016160">
    <property type="entry name" value="Ald_DH_CS_CYS"/>
</dbReference>
<keyword evidence="4 10" id="KW-0560">Oxidoreductase</keyword>
<dbReference type="OrthoDB" id="6882680at2"/>
<sequence>MDAITSPPVPRNEPVRDYVPGSPERESLTRKLAELASTRFELTATIGGEQRMPDGERIDVVQPHNHAHVLGTTANSTHADAKDAIDAALRAGESWRRLPFDERAAVLLRAADLLSGPWRDTLNAATMLGQSKTAVQAEIDSACELADFWRFNVHFARELLQGQPQSSPGVWNRLDYRPLEGFVYAITPFNFTAIAGNLPTAPALMGNTVLWKPSPTQGLAAHLTLRLLEEAGLPPGVINLLPGDGLAVSDVALADPALAGIHFTGSTRTFQHLWSAVGANIGGYRTYPRLVGETGGKDFVVAHPSADVDVLRTALVRGAFEFQGQKCSAASRAFVPRSVWARLKDDLVAEVEALTVGDVTDLRNFMGAVIDRRAYDRLAGVLELAHAAPSLEIIAGGTADDSTGYFVRPTVLEGTDPTHEVFRTEYFGPVLAVHVYDDGEYDRVLHEVDRGAAYGLTGSIIATDRAAIERAKEVLRFAAGNFYVNDKPTGAVVGQQPFGGARGSGTNDKAGSVYNLLRWVSPRTVKETFVPPVRSSYPHQL</sequence>
<protein>
    <recommendedName>
        <fullName evidence="7">L-glutamate gamma-semialdehyde dehydrogenase</fullName>
        <ecNumber evidence="3">1.2.1.88</ecNumber>
    </recommendedName>
    <alternativeName>
        <fullName evidence="7">L-glutamate gamma-semialdehyde dehydrogenase</fullName>
    </alternativeName>
</protein>
<dbReference type="PROSITE" id="PS00070">
    <property type="entry name" value="ALDEHYDE_DEHYDR_CYS"/>
    <property type="match status" value="1"/>
</dbReference>
<comment type="pathway">
    <text evidence="1">Amino-acid degradation; L-proline degradation into L-glutamate; L-glutamate from L-proline: step 2/2.</text>
</comment>
<evidence type="ECO:0000256" key="5">
    <source>
        <dbReference type="ARBA" id="ARBA00023027"/>
    </source>
</evidence>
<dbReference type="RefSeq" id="WP_110333943.1">
    <property type="nucleotide sequence ID" value="NZ_MASU01000001.1"/>
</dbReference>
<dbReference type="InterPro" id="IPR015590">
    <property type="entry name" value="Aldehyde_DH_dom"/>
</dbReference>
<reference evidence="13 14" key="1">
    <citation type="submission" date="2016-07" db="EMBL/GenBank/DDBJ databases">
        <title>Draft genome sequence of Prauserella sp. YIM 121212, isolated from alkaline soil.</title>
        <authorList>
            <person name="Ruckert C."/>
            <person name="Albersmeier A."/>
            <person name="Jiang C.-L."/>
            <person name="Jiang Y."/>
            <person name="Kalinowski J."/>
            <person name="Schneider O."/>
            <person name="Winkler A."/>
            <person name="Zotchev S.B."/>
        </authorList>
    </citation>
    <scope>NUCLEOTIDE SEQUENCE [LARGE SCALE GENOMIC DNA]</scope>
    <source>
        <strain evidence="13 14">YIM 121212</strain>
    </source>
</reference>
<keyword evidence="5" id="KW-0520">NAD</keyword>
<dbReference type="InterPro" id="IPR016163">
    <property type="entry name" value="Ald_DH_C"/>
</dbReference>
<feature type="active site" evidence="9">
    <location>
        <position position="293"/>
    </location>
</feature>